<protein>
    <recommendedName>
        <fullName evidence="5">DNA mismatch repair proteins mutS family domain-containing protein</fullName>
    </recommendedName>
</protein>
<keyword evidence="3" id="KW-0238">DNA-binding</keyword>
<dbReference type="SUPFAM" id="SSF52540">
    <property type="entry name" value="P-loop containing nucleoside triphosphate hydrolases"/>
    <property type="match status" value="1"/>
</dbReference>
<dbReference type="GO" id="GO:0005829">
    <property type="term" value="C:cytosol"/>
    <property type="evidence" value="ECO:0007669"/>
    <property type="project" value="TreeGrafter"/>
</dbReference>
<dbReference type="InterPro" id="IPR000432">
    <property type="entry name" value="DNA_mismatch_repair_MutS_C"/>
</dbReference>
<dbReference type="GO" id="GO:0006298">
    <property type="term" value="P:mismatch repair"/>
    <property type="evidence" value="ECO:0007669"/>
    <property type="project" value="InterPro"/>
</dbReference>
<dbReference type="GO" id="GO:0005524">
    <property type="term" value="F:ATP binding"/>
    <property type="evidence" value="ECO:0007669"/>
    <property type="project" value="UniProtKB-KW"/>
</dbReference>
<keyword evidence="4" id="KW-0472">Membrane</keyword>
<proteinExistence type="predicted"/>
<reference evidence="6" key="1">
    <citation type="journal article" date="2020" name="Nature">
        <title>Giant virus diversity and host interactions through global metagenomics.</title>
        <authorList>
            <person name="Schulz F."/>
            <person name="Roux S."/>
            <person name="Paez-Espino D."/>
            <person name="Jungbluth S."/>
            <person name="Walsh D.A."/>
            <person name="Denef V.J."/>
            <person name="McMahon K.D."/>
            <person name="Konstantinidis K.T."/>
            <person name="Eloe-Fadrosh E.A."/>
            <person name="Kyrpides N.C."/>
            <person name="Woyke T."/>
        </authorList>
    </citation>
    <scope>NUCLEOTIDE SEQUENCE</scope>
    <source>
        <strain evidence="6">GVMAG-M-3300023174-49</strain>
    </source>
</reference>
<dbReference type="PANTHER" id="PTHR11361">
    <property type="entry name" value="DNA MISMATCH REPAIR PROTEIN MUTS FAMILY MEMBER"/>
    <property type="match status" value="1"/>
</dbReference>
<dbReference type="InterPro" id="IPR045076">
    <property type="entry name" value="MutS"/>
</dbReference>
<organism evidence="6">
    <name type="scientific">viral metagenome</name>
    <dbReference type="NCBI Taxonomy" id="1070528"/>
    <lineage>
        <taxon>unclassified sequences</taxon>
        <taxon>metagenomes</taxon>
        <taxon>organismal metagenomes</taxon>
    </lineage>
</organism>
<name>A0A6C0DSH0_9ZZZZ</name>
<evidence type="ECO:0000259" key="5">
    <source>
        <dbReference type="SMART" id="SM00534"/>
    </source>
</evidence>
<evidence type="ECO:0000313" key="6">
    <source>
        <dbReference type="EMBL" id="QHT18979.1"/>
    </source>
</evidence>
<dbReference type="Gene3D" id="3.40.50.300">
    <property type="entry name" value="P-loop containing nucleotide triphosphate hydrolases"/>
    <property type="match status" value="1"/>
</dbReference>
<evidence type="ECO:0000256" key="3">
    <source>
        <dbReference type="ARBA" id="ARBA00023125"/>
    </source>
</evidence>
<keyword evidence="4" id="KW-1133">Transmembrane helix</keyword>
<dbReference type="GO" id="GO:0030983">
    <property type="term" value="F:mismatched DNA binding"/>
    <property type="evidence" value="ECO:0007669"/>
    <property type="project" value="InterPro"/>
</dbReference>
<accession>A0A6C0DSH0</accession>
<evidence type="ECO:0000256" key="1">
    <source>
        <dbReference type="ARBA" id="ARBA00022741"/>
    </source>
</evidence>
<dbReference type="Pfam" id="PF00488">
    <property type="entry name" value="MutS_V"/>
    <property type="match status" value="1"/>
</dbReference>
<keyword evidence="1" id="KW-0547">Nucleotide-binding</keyword>
<keyword evidence="2" id="KW-0067">ATP-binding</keyword>
<evidence type="ECO:0000256" key="4">
    <source>
        <dbReference type="SAM" id="Phobius"/>
    </source>
</evidence>
<feature type="domain" description="DNA mismatch repair proteins mutS family" evidence="5">
    <location>
        <begin position="440"/>
        <end position="632"/>
    </location>
</feature>
<dbReference type="GO" id="GO:0140664">
    <property type="term" value="F:ATP-dependent DNA damage sensor activity"/>
    <property type="evidence" value="ECO:0007669"/>
    <property type="project" value="InterPro"/>
</dbReference>
<feature type="transmembrane region" description="Helical" evidence="4">
    <location>
        <begin position="199"/>
        <end position="222"/>
    </location>
</feature>
<evidence type="ECO:0000256" key="2">
    <source>
        <dbReference type="ARBA" id="ARBA00022840"/>
    </source>
</evidence>
<dbReference type="InterPro" id="IPR027417">
    <property type="entry name" value="P-loop_NTPase"/>
</dbReference>
<dbReference type="PANTHER" id="PTHR11361:SF152">
    <property type="entry name" value="DNA MISMATCH REPAIR PROTEIN"/>
    <property type="match status" value="1"/>
</dbReference>
<feature type="transmembrane region" description="Helical" evidence="4">
    <location>
        <begin position="262"/>
        <end position="280"/>
    </location>
</feature>
<dbReference type="AlphaFoldDB" id="A0A6C0DSH0"/>
<dbReference type="EMBL" id="MN739661">
    <property type="protein sequence ID" value="QHT18979.1"/>
    <property type="molecule type" value="Genomic_DNA"/>
</dbReference>
<sequence length="633" mass="73077">MFSVFINIQNKLKTKLENFTQDSIQSSITSTVTDTSIAADTSAATDTNKATNTSAATNNTTPLYEGFKHPITYLDASCLHPLSPIVSTDLELLESSNTPIYEYLFKPKHKFAKDMIKEWNKYYTTNIDYLNDTKTVLHNIPEYIKNVSDKQPFLDCDKFTELWTDLKEDEDFLSRYNYMEWEILENFNTSSSFLQALSLLHIVTPVINLVLPFFLLIMPLIIMRIQGVDINYETYLTILKEVASNHIIGKALGMGSLSADRIFYILLTMFLYFFQIYQNIVQCHRFYRNMEKINRHLYYLREHCEYSIQSMESFIRCNSNCASYSEFFKDVQKNVDHLKEIHGHLAGLTPFSLSFSKLSQLGNLLKLYYEIYSIQSYEAALRFSVGFEGYMNNMIGVFENISDGIISYGDFDICGNCVLKEQFYPVLMKENPVKNDCQFKKNMVLTGVNASGKTTLLKTTTINIIFTQQLGCGFYKSCKLNPYTHIHSYLNIPDTSGRDSLFQAESRRCKEIIDIVCKFSDTSKYRHFCIFDELYSGTNPFDATKSAYAFLLYLSKYKNVNFILTTHYVGLCKKLKLAKSAMICYKMSTEIGEDGAIKYTYRLNKGISREQGAIKVLQQLDYPIEIIDKIRNY</sequence>
<keyword evidence="4" id="KW-0812">Transmembrane</keyword>
<dbReference type="SMART" id="SM00534">
    <property type="entry name" value="MUTSac"/>
    <property type="match status" value="1"/>
</dbReference>